<dbReference type="EMBL" id="KN840518">
    <property type="protein sequence ID" value="KIP06433.1"/>
    <property type="molecule type" value="Genomic_DNA"/>
</dbReference>
<protein>
    <submittedName>
        <fullName evidence="2">Uncharacterized protein</fullName>
    </submittedName>
</protein>
<dbReference type="HOGENOM" id="CLU_1343701_0_0_1"/>
<feature type="region of interest" description="Disordered" evidence="1">
    <location>
        <begin position="1"/>
        <end position="25"/>
    </location>
</feature>
<feature type="region of interest" description="Disordered" evidence="1">
    <location>
        <begin position="45"/>
        <end position="117"/>
    </location>
</feature>
<evidence type="ECO:0000313" key="3">
    <source>
        <dbReference type="Proteomes" id="UP000053257"/>
    </source>
</evidence>
<name>A0A0C3PJP7_PHLG1</name>
<gene>
    <name evidence="2" type="ORF">PHLGIDRAFT_515405</name>
</gene>
<feature type="compositionally biased region" description="Polar residues" evidence="1">
    <location>
        <begin position="96"/>
        <end position="116"/>
    </location>
</feature>
<dbReference type="Proteomes" id="UP000053257">
    <property type="component" value="Unassembled WGS sequence"/>
</dbReference>
<feature type="compositionally biased region" description="Basic and acidic residues" evidence="1">
    <location>
        <begin position="1"/>
        <end position="23"/>
    </location>
</feature>
<keyword evidence="3" id="KW-1185">Reference proteome</keyword>
<organism evidence="2 3">
    <name type="scientific">Phlebiopsis gigantea (strain 11061_1 CR5-6)</name>
    <name type="common">White-rot fungus</name>
    <name type="synonym">Peniophora gigantea</name>
    <dbReference type="NCBI Taxonomy" id="745531"/>
    <lineage>
        <taxon>Eukaryota</taxon>
        <taxon>Fungi</taxon>
        <taxon>Dikarya</taxon>
        <taxon>Basidiomycota</taxon>
        <taxon>Agaricomycotina</taxon>
        <taxon>Agaricomycetes</taxon>
        <taxon>Polyporales</taxon>
        <taxon>Phanerochaetaceae</taxon>
        <taxon>Phlebiopsis</taxon>
    </lineage>
</organism>
<accession>A0A0C3PJP7</accession>
<reference evidence="2 3" key="1">
    <citation type="journal article" date="2014" name="PLoS Genet.">
        <title>Analysis of the Phlebiopsis gigantea genome, transcriptome and secretome provides insight into its pioneer colonization strategies of wood.</title>
        <authorList>
            <person name="Hori C."/>
            <person name="Ishida T."/>
            <person name="Igarashi K."/>
            <person name="Samejima M."/>
            <person name="Suzuki H."/>
            <person name="Master E."/>
            <person name="Ferreira P."/>
            <person name="Ruiz-Duenas F.J."/>
            <person name="Held B."/>
            <person name="Canessa P."/>
            <person name="Larrondo L.F."/>
            <person name="Schmoll M."/>
            <person name="Druzhinina I.S."/>
            <person name="Kubicek C.P."/>
            <person name="Gaskell J.A."/>
            <person name="Kersten P."/>
            <person name="St John F."/>
            <person name="Glasner J."/>
            <person name="Sabat G."/>
            <person name="Splinter BonDurant S."/>
            <person name="Syed K."/>
            <person name="Yadav J."/>
            <person name="Mgbeahuruike A.C."/>
            <person name="Kovalchuk A."/>
            <person name="Asiegbu F.O."/>
            <person name="Lackner G."/>
            <person name="Hoffmeister D."/>
            <person name="Rencoret J."/>
            <person name="Gutierrez A."/>
            <person name="Sun H."/>
            <person name="Lindquist E."/>
            <person name="Barry K."/>
            <person name="Riley R."/>
            <person name="Grigoriev I.V."/>
            <person name="Henrissat B."/>
            <person name="Kues U."/>
            <person name="Berka R.M."/>
            <person name="Martinez A.T."/>
            <person name="Covert S.F."/>
            <person name="Blanchette R.A."/>
            <person name="Cullen D."/>
        </authorList>
    </citation>
    <scope>NUCLEOTIDE SEQUENCE [LARGE SCALE GENOMIC DNA]</scope>
    <source>
        <strain evidence="2 3">11061_1 CR5-6</strain>
    </source>
</reference>
<evidence type="ECO:0000256" key="1">
    <source>
        <dbReference type="SAM" id="MobiDB-lite"/>
    </source>
</evidence>
<dbReference type="AlphaFoldDB" id="A0A0C3PJP7"/>
<proteinExistence type="predicted"/>
<evidence type="ECO:0000313" key="2">
    <source>
        <dbReference type="EMBL" id="KIP06433.1"/>
    </source>
</evidence>
<sequence length="204" mass="22212">MAIKHSMEQKPRAVQPLEEHDCSDASNCDLEADRCRCQAQMPCHSQHAPRAHATGVTKVAHDTQTRPTHSAPRNIVDEPSTQPANAAVQREVPATPSASSDTSQPQQPLAQATGSPLFQRPVVHDFSRYHRTKRYTFNDLAADLSPSPAPAASAASIASDVMALSNMPTDPDVLPTVVAGLPNDFRNFGVFCDRPGFDWFLEKM</sequence>